<name>A0A8E2I5Z8_9BACI</name>
<evidence type="ECO:0000259" key="1">
    <source>
        <dbReference type="Pfam" id="PF05732"/>
    </source>
</evidence>
<dbReference type="InterPro" id="IPR036390">
    <property type="entry name" value="WH_DNA-bd_sf"/>
</dbReference>
<dbReference type="Gene3D" id="1.10.10.10">
    <property type="entry name" value="Winged helix-like DNA-binding domain superfamily/Winged helix DNA-binding domain"/>
    <property type="match status" value="1"/>
</dbReference>
<sequence>MQEKEQFLKVQHFLEDVLVLHGVSKNMSQLLFELFPYINPEGHIIINSFLKKEIAEKTKMSKGTIDNTLSKLNEVGLLIRLDRGTYELHPVIHEAKKLLKNKTATMKISYNEQKRKIETD</sequence>
<dbReference type="Proteomes" id="UP000189761">
    <property type="component" value="Unassembled WGS sequence"/>
</dbReference>
<dbReference type="EMBL" id="MTLA01000204">
    <property type="protein sequence ID" value="OOP67346.1"/>
    <property type="molecule type" value="Genomic_DNA"/>
</dbReference>
<feature type="domain" description="Plasmid replication protein RepL" evidence="1">
    <location>
        <begin position="23"/>
        <end position="92"/>
    </location>
</feature>
<keyword evidence="3" id="KW-1185">Reference proteome</keyword>
<accession>A0A8E2I5Z8</accession>
<dbReference type="AlphaFoldDB" id="A0A8E2I5Z8"/>
<comment type="caution">
    <text evidence="2">The sequence shown here is derived from an EMBL/GenBank/DDBJ whole genome shotgun (WGS) entry which is preliminary data.</text>
</comment>
<reference evidence="2 3" key="1">
    <citation type="submission" date="2017-01" db="EMBL/GenBank/DDBJ databases">
        <title>Draft genome sequence of Bacillus oleronius.</title>
        <authorList>
            <person name="Allam M."/>
        </authorList>
    </citation>
    <scope>NUCLEOTIDE SEQUENCE [LARGE SCALE GENOMIC DNA]</scope>
    <source>
        <strain evidence="2 3">DSM 9356</strain>
    </source>
</reference>
<dbReference type="SUPFAM" id="SSF46785">
    <property type="entry name" value="Winged helix' DNA-binding domain"/>
    <property type="match status" value="1"/>
</dbReference>
<dbReference type="InterPro" id="IPR036388">
    <property type="entry name" value="WH-like_DNA-bd_sf"/>
</dbReference>
<gene>
    <name evidence="2" type="ORF">BWZ43_16230</name>
</gene>
<dbReference type="Pfam" id="PF05732">
    <property type="entry name" value="RepL"/>
    <property type="match status" value="1"/>
</dbReference>
<evidence type="ECO:0000313" key="2">
    <source>
        <dbReference type="EMBL" id="OOP67346.1"/>
    </source>
</evidence>
<proteinExistence type="predicted"/>
<dbReference type="GO" id="GO:0006276">
    <property type="term" value="P:plasmid maintenance"/>
    <property type="evidence" value="ECO:0007669"/>
    <property type="project" value="InterPro"/>
</dbReference>
<organism evidence="2 3">
    <name type="scientific">Heyndrickxia oleronia</name>
    <dbReference type="NCBI Taxonomy" id="38875"/>
    <lineage>
        <taxon>Bacteria</taxon>
        <taxon>Bacillati</taxon>
        <taxon>Bacillota</taxon>
        <taxon>Bacilli</taxon>
        <taxon>Bacillales</taxon>
        <taxon>Bacillaceae</taxon>
        <taxon>Heyndrickxia</taxon>
    </lineage>
</organism>
<protein>
    <recommendedName>
        <fullName evidence="1">Plasmid replication protein RepL domain-containing protein</fullName>
    </recommendedName>
</protein>
<evidence type="ECO:0000313" key="3">
    <source>
        <dbReference type="Proteomes" id="UP000189761"/>
    </source>
</evidence>
<dbReference type="RefSeq" id="WP_078110714.1">
    <property type="nucleotide sequence ID" value="NZ_CP065424.1"/>
</dbReference>
<dbReference type="GO" id="GO:0006260">
    <property type="term" value="P:DNA replication"/>
    <property type="evidence" value="ECO:0007669"/>
    <property type="project" value="InterPro"/>
</dbReference>
<dbReference type="InterPro" id="IPR008813">
    <property type="entry name" value="Plasmid_replication_RepL"/>
</dbReference>